<protein>
    <submittedName>
        <fullName evidence="6">FAD/NAD(P)-binding domain-containing protein</fullName>
    </submittedName>
</protein>
<dbReference type="InterPro" id="IPR051209">
    <property type="entry name" value="FAD-bind_Monooxygenase_sf"/>
</dbReference>
<keyword evidence="3" id="KW-0285">Flavoprotein</keyword>
<comment type="cofactor">
    <cofactor evidence="1">
        <name>FAD</name>
        <dbReference type="ChEBI" id="CHEBI:57692"/>
    </cofactor>
</comment>
<dbReference type="Proteomes" id="UP000019804">
    <property type="component" value="Unassembled WGS sequence"/>
</dbReference>
<sequence>MGRKISNASNWVPIANEPVLTPRNLHIVCDGAGYAGLMVAYKYKHEYHMDDFVDLAIYEKNPDAGGTWFESQYPGLACDSPAHIYTFPFEPNPDWSKLYVSDLEIWQYIRRMTTKYNLDEHVRFNSTITSTIWDDSIGRWQIKIQSPDDILINGSGILNRRRWADIPGLHSFKGTLVHGAAWDTDLDWTRKRVAIIGNGSSAIQILPRTQRIAKHIMTYIRSPTWVSSSPAFRENPDKLRTLRKSLGHESNSFFGNVILNDGPQQAAAQAAFTEEMKIRLGGEKNAHLHEKLIPKWTVGCRRLTPGNSYLEALVKPNVTIEMSPIQKITDKGIGNEASTEKFDIIVCATGFDVSFSPFWELAGKDGIRLADQWKESPEAYFGICAPNMPNYFVFNGQTIAIEDIRSVQVRSDATHDYNVYTQELMEGTAWRSGCRSWYKNGTIDCRITAMYAGSVIHYKEMLESFRAEDFSIGYRCPKRFGFMGNGRTIHEKNGGDLAYYIQ</sequence>
<dbReference type="PANTHER" id="PTHR42877">
    <property type="entry name" value="L-ORNITHINE N(5)-MONOOXYGENASE-RELATED"/>
    <property type="match status" value="1"/>
</dbReference>
<dbReference type="PANTHER" id="PTHR42877:SF11">
    <property type="entry name" value="MONOOXYGENASE, PUTATIVE (AFU_ORTHOLOGUE AFUA_6G13790)-RELATED"/>
    <property type="match status" value="1"/>
</dbReference>
<reference evidence="7" key="1">
    <citation type="journal article" date="2014" name="Nat. Commun.">
        <title>Genomic adaptations of the halophilic Dead Sea filamentous fungus Eurotium rubrum.</title>
        <authorList>
            <person name="Kis-Papo T."/>
            <person name="Weig A.R."/>
            <person name="Riley R."/>
            <person name="Persoh D."/>
            <person name="Salamov A."/>
            <person name="Sun H."/>
            <person name="Lipzen A."/>
            <person name="Wasser S.P."/>
            <person name="Rambold G."/>
            <person name="Grigoriev I.V."/>
            <person name="Nevo E."/>
        </authorList>
    </citation>
    <scope>NUCLEOTIDE SEQUENCE [LARGE SCALE GENOMIC DNA]</scope>
    <source>
        <strain evidence="7">CBS 135680</strain>
    </source>
</reference>
<evidence type="ECO:0000256" key="3">
    <source>
        <dbReference type="ARBA" id="ARBA00022630"/>
    </source>
</evidence>
<keyword evidence="5" id="KW-0560">Oxidoreductase</keyword>
<evidence type="ECO:0000256" key="2">
    <source>
        <dbReference type="ARBA" id="ARBA00010139"/>
    </source>
</evidence>
<evidence type="ECO:0000313" key="6">
    <source>
        <dbReference type="EMBL" id="EYE97148.1"/>
    </source>
</evidence>
<dbReference type="AlphaFoldDB" id="A0A017SJM4"/>
<organism evidence="6 7">
    <name type="scientific">Aspergillus ruber (strain CBS 135680)</name>
    <dbReference type="NCBI Taxonomy" id="1388766"/>
    <lineage>
        <taxon>Eukaryota</taxon>
        <taxon>Fungi</taxon>
        <taxon>Dikarya</taxon>
        <taxon>Ascomycota</taxon>
        <taxon>Pezizomycotina</taxon>
        <taxon>Eurotiomycetes</taxon>
        <taxon>Eurotiomycetidae</taxon>
        <taxon>Eurotiales</taxon>
        <taxon>Aspergillaceae</taxon>
        <taxon>Aspergillus</taxon>
        <taxon>Aspergillus subgen. Aspergillus</taxon>
    </lineage>
</organism>
<evidence type="ECO:0000256" key="5">
    <source>
        <dbReference type="ARBA" id="ARBA00023002"/>
    </source>
</evidence>
<dbReference type="EMBL" id="KK088416">
    <property type="protein sequence ID" value="EYE97148.1"/>
    <property type="molecule type" value="Genomic_DNA"/>
</dbReference>
<dbReference type="Pfam" id="PF00743">
    <property type="entry name" value="FMO-like"/>
    <property type="match status" value="1"/>
</dbReference>
<proteinExistence type="inferred from homology"/>
<dbReference type="Gene3D" id="3.50.50.60">
    <property type="entry name" value="FAD/NAD(P)-binding domain"/>
    <property type="match status" value="2"/>
</dbReference>
<accession>A0A017SJM4</accession>
<evidence type="ECO:0000256" key="4">
    <source>
        <dbReference type="ARBA" id="ARBA00022827"/>
    </source>
</evidence>
<keyword evidence="4" id="KW-0274">FAD</keyword>
<dbReference type="GO" id="GO:0050661">
    <property type="term" value="F:NADP binding"/>
    <property type="evidence" value="ECO:0007669"/>
    <property type="project" value="InterPro"/>
</dbReference>
<name>A0A017SJM4_ASPRC</name>
<keyword evidence="7" id="KW-1185">Reference proteome</keyword>
<dbReference type="GO" id="GO:0004499">
    <property type="term" value="F:N,N-dimethylaniline monooxygenase activity"/>
    <property type="evidence" value="ECO:0007669"/>
    <property type="project" value="InterPro"/>
</dbReference>
<dbReference type="SUPFAM" id="SSF51905">
    <property type="entry name" value="FAD/NAD(P)-binding domain"/>
    <property type="match status" value="2"/>
</dbReference>
<evidence type="ECO:0000256" key="1">
    <source>
        <dbReference type="ARBA" id="ARBA00001974"/>
    </source>
</evidence>
<dbReference type="GeneID" id="63702659"/>
<dbReference type="OrthoDB" id="74360at2759"/>
<comment type="similarity">
    <text evidence="2">Belongs to the FAD-binding monooxygenase family.</text>
</comment>
<dbReference type="STRING" id="1388766.A0A017SJM4"/>
<dbReference type="HOGENOM" id="CLU_006937_6_2_1"/>
<dbReference type="RefSeq" id="XP_040640836.1">
    <property type="nucleotide sequence ID" value="XM_040787535.1"/>
</dbReference>
<evidence type="ECO:0000313" key="7">
    <source>
        <dbReference type="Proteomes" id="UP000019804"/>
    </source>
</evidence>
<gene>
    <name evidence="6" type="ORF">EURHEDRAFT_551270</name>
</gene>
<dbReference type="GO" id="GO:0050660">
    <property type="term" value="F:flavin adenine dinucleotide binding"/>
    <property type="evidence" value="ECO:0007669"/>
    <property type="project" value="InterPro"/>
</dbReference>
<dbReference type="InterPro" id="IPR036188">
    <property type="entry name" value="FAD/NAD-bd_sf"/>
</dbReference>
<dbReference type="InterPro" id="IPR020946">
    <property type="entry name" value="Flavin_mOase-like"/>
</dbReference>